<dbReference type="Proteomes" id="UP000250140">
    <property type="component" value="Unassembled WGS sequence"/>
</dbReference>
<dbReference type="AlphaFoldDB" id="A0A8E2F0T5"/>
<evidence type="ECO:0000313" key="2">
    <source>
        <dbReference type="Proteomes" id="UP000250140"/>
    </source>
</evidence>
<proteinExistence type="predicted"/>
<gene>
    <name evidence="1" type="ORF">AOQ84DRAFT_293047</name>
</gene>
<protein>
    <submittedName>
        <fullName evidence="1">Uncharacterized protein</fullName>
    </submittedName>
</protein>
<sequence length="154" mass="17501">MIQEIHPDLQPKTAAYQTKYRSVSELRKLGKRLHALKTTFGYGILGLLPSTLGSDICISDNMIQSLPEEIFNKFVHVLNHHQGEMLRSFSNAVEPIVKSVFYGGMSLRSPLPIENVQQQQILEQPKGSVELLDLLRPEPTQQGLLYRQNDEMQD</sequence>
<accession>A0A8E2F0T5</accession>
<dbReference type="EMBL" id="KV749650">
    <property type="protein sequence ID" value="OCL08487.1"/>
    <property type="molecule type" value="Genomic_DNA"/>
</dbReference>
<organism evidence="1 2">
    <name type="scientific">Glonium stellatum</name>
    <dbReference type="NCBI Taxonomy" id="574774"/>
    <lineage>
        <taxon>Eukaryota</taxon>
        <taxon>Fungi</taxon>
        <taxon>Dikarya</taxon>
        <taxon>Ascomycota</taxon>
        <taxon>Pezizomycotina</taxon>
        <taxon>Dothideomycetes</taxon>
        <taxon>Pleosporomycetidae</taxon>
        <taxon>Gloniales</taxon>
        <taxon>Gloniaceae</taxon>
        <taxon>Glonium</taxon>
    </lineage>
</organism>
<dbReference type="OrthoDB" id="67027at2759"/>
<keyword evidence="2" id="KW-1185">Reference proteome</keyword>
<evidence type="ECO:0000313" key="1">
    <source>
        <dbReference type="EMBL" id="OCL08487.1"/>
    </source>
</evidence>
<name>A0A8E2F0T5_9PEZI</name>
<reference evidence="1 2" key="1">
    <citation type="journal article" date="2016" name="Nat. Commun.">
        <title>Ectomycorrhizal ecology is imprinted in the genome of the dominant symbiotic fungus Cenococcum geophilum.</title>
        <authorList>
            <consortium name="DOE Joint Genome Institute"/>
            <person name="Peter M."/>
            <person name="Kohler A."/>
            <person name="Ohm R.A."/>
            <person name="Kuo A."/>
            <person name="Krutzmann J."/>
            <person name="Morin E."/>
            <person name="Arend M."/>
            <person name="Barry K.W."/>
            <person name="Binder M."/>
            <person name="Choi C."/>
            <person name="Clum A."/>
            <person name="Copeland A."/>
            <person name="Grisel N."/>
            <person name="Haridas S."/>
            <person name="Kipfer T."/>
            <person name="LaButti K."/>
            <person name="Lindquist E."/>
            <person name="Lipzen A."/>
            <person name="Maire R."/>
            <person name="Meier B."/>
            <person name="Mihaltcheva S."/>
            <person name="Molinier V."/>
            <person name="Murat C."/>
            <person name="Poggeler S."/>
            <person name="Quandt C.A."/>
            <person name="Sperisen C."/>
            <person name="Tritt A."/>
            <person name="Tisserant E."/>
            <person name="Crous P.W."/>
            <person name="Henrissat B."/>
            <person name="Nehls U."/>
            <person name="Egli S."/>
            <person name="Spatafora J.W."/>
            <person name="Grigoriev I.V."/>
            <person name="Martin F.M."/>
        </authorList>
    </citation>
    <scope>NUCLEOTIDE SEQUENCE [LARGE SCALE GENOMIC DNA]</scope>
    <source>
        <strain evidence="1 2">CBS 207.34</strain>
    </source>
</reference>